<proteinExistence type="predicted"/>
<evidence type="ECO:0000313" key="1">
    <source>
        <dbReference type="EMBL" id="KAK9989458.1"/>
    </source>
</evidence>
<gene>
    <name evidence="1" type="ORF">SO802_029697</name>
</gene>
<dbReference type="Proteomes" id="UP001459277">
    <property type="component" value="Unassembled WGS sequence"/>
</dbReference>
<organism evidence="1 2">
    <name type="scientific">Lithocarpus litseifolius</name>
    <dbReference type="NCBI Taxonomy" id="425828"/>
    <lineage>
        <taxon>Eukaryota</taxon>
        <taxon>Viridiplantae</taxon>
        <taxon>Streptophyta</taxon>
        <taxon>Embryophyta</taxon>
        <taxon>Tracheophyta</taxon>
        <taxon>Spermatophyta</taxon>
        <taxon>Magnoliopsida</taxon>
        <taxon>eudicotyledons</taxon>
        <taxon>Gunneridae</taxon>
        <taxon>Pentapetalae</taxon>
        <taxon>rosids</taxon>
        <taxon>fabids</taxon>
        <taxon>Fagales</taxon>
        <taxon>Fagaceae</taxon>
        <taxon>Lithocarpus</taxon>
    </lineage>
</organism>
<reference evidence="1 2" key="1">
    <citation type="submission" date="2024-01" db="EMBL/GenBank/DDBJ databases">
        <title>A telomere-to-telomere, gap-free genome of sweet tea (Lithocarpus litseifolius).</title>
        <authorList>
            <person name="Zhou J."/>
        </authorList>
    </citation>
    <scope>NUCLEOTIDE SEQUENCE [LARGE SCALE GENOMIC DNA]</scope>
    <source>
        <strain evidence="1">Zhou-2022a</strain>
        <tissue evidence="1">Leaf</tissue>
    </source>
</reference>
<sequence length="291" mass="33003">MGSEFEKQDSDIISNFLELLGFDGLIGFKSSMEEECRDINEASLWYRRRIGLKMIGFKEKTALMTATMFESKGVLNYMLETSFIDVNKASGLDGFLHFILLLLWTLPFKERMEKHTLPLLGSTQREEDSKREITVIVACIVEEDGEVIMDLEQKNEQETPGISLHAISGDQCTQGDEGLRFGWTSALHFVAVVDFAIQLRRNKVRFSPPGFPLDQVSQRAITSLMEFRVAQPKRQSPTARPRPRWTAPLGEIYKINFDGAVFTDEDRVGIGVIILFEIVKAIDSPLSLRMT</sequence>
<dbReference type="EMBL" id="JAZDWU010000010">
    <property type="protein sequence ID" value="KAK9989458.1"/>
    <property type="molecule type" value="Genomic_DNA"/>
</dbReference>
<evidence type="ECO:0000313" key="2">
    <source>
        <dbReference type="Proteomes" id="UP001459277"/>
    </source>
</evidence>
<name>A0AAW2BVH1_9ROSI</name>
<dbReference type="AlphaFoldDB" id="A0AAW2BVH1"/>
<keyword evidence="2" id="KW-1185">Reference proteome</keyword>
<protein>
    <submittedName>
        <fullName evidence="1">Uncharacterized protein</fullName>
    </submittedName>
</protein>
<accession>A0AAW2BVH1</accession>
<comment type="caution">
    <text evidence="1">The sequence shown here is derived from an EMBL/GenBank/DDBJ whole genome shotgun (WGS) entry which is preliminary data.</text>
</comment>